<dbReference type="Proteomes" id="UP000610960">
    <property type="component" value="Unassembled WGS sequence"/>
</dbReference>
<dbReference type="AlphaFoldDB" id="A0A830GT89"/>
<reference evidence="1" key="1">
    <citation type="journal article" date="2014" name="Int. J. Syst. Evol. Microbiol.">
        <title>Complete genome sequence of Corynebacterium casei LMG S-19264T (=DSM 44701T), isolated from a smear-ripened cheese.</title>
        <authorList>
            <consortium name="US DOE Joint Genome Institute (JGI-PGF)"/>
            <person name="Walter F."/>
            <person name="Albersmeier A."/>
            <person name="Kalinowski J."/>
            <person name="Ruckert C."/>
        </authorList>
    </citation>
    <scope>NUCLEOTIDE SEQUENCE</scope>
    <source>
        <strain evidence="1">JCM 10088</strain>
    </source>
</reference>
<comment type="caution">
    <text evidence="1">The sequence shown here is derived from an EMBL/GenBank/DDBJ whole genome shotgun (WGS) entry which is preliminary data.</text>
</comment>
<dbReference type="EMBL" id="BMNL01000002">
    <property type="protein sequence ID" value="GGP20677.1"/>
    <property type="molecule type" value="Genomic_DNA"/>
</dbReference>
<protein>
    <submittedName>
        <fullName evidence="1">Uncharacterized protein</fullName>
    </submittedName>
</protein>
<name>A0A830GT89_9CREN</name>
<gene>
    <name evidence="1" type="ORF">GCM10007981_09720</name>
</gene>
<accession>A0A830GT89</accession>
<dbReference type="RefSeq" id="WP_188596291.1">
    <property type="nucleotide sequence ID" value="NZ_BMNL01000002.1"/>
</dbReference>
<proteinExistence type="predicted"/>
<keyword evidence="2" id="KW-1185">Reference proteome</keyword>
<evidence type="ECO:0000313" key="1">
    <source>
        <dbReference type="EMBL" id="GGP20677.1"/>
    </source>
</evidence>
<organism evidence="1 2">
    <name type="scientific">Thermocladium modestius</name>
    <dbReference type="NCBI Taxonomy" id="62609"/>
    <lineage>
        <taxon>Archaea</taxon>
        <taxon>Thermoproteota</taxon>
        <taxon>Thermoprotei</taxon>
        <taxon>Thermoproteales</taxon>
        <taxon>Thermoproteaceae</taxon>
        <taxon>Thermocladium</taxon>
    </lineage>
</organism>
<reference evidence="1" key="2">
    <citation type="submission" date="2020-09" db="EMBL/GenBank/DDBJ databases">
        <authorList>
            <person name="Sun Q."/>
            <person name="Ohkuma M."/>
        </authorList>
    </citation>
    <scope>NUCLEOTIDE SEQUENCE</scope>
    <source>
        <strain evidence="1">JCM 10088</strain>
    </source>
</reference>
<evidence type="ECO:0000313" key="2">
    <source>
        <dbReference type="Proteomes" id="UP000610960"/>
    </source>
</evidence>
<sequence>MQSETRVKCPKCGREHSIMVNPSLLEEAAKGGLAQIAIPCGDHVLLAYVDRYGMVRRTSTTLLVTGAGPSFKTGTISINWSSKKLVDESIISDVLGDEYLNAIKDALSGKSIPTPELESLMAKLSALGLLVDKIG</sequence>